<dbReference type="GO" id="GO:0008443">
    <property type="term" value="F:phosphofructokinase activity"/>
    <property type="evidence" value="ECO:0007669"/>
    <property type="project" value="UniProtKB-ARBA"/>
</dbReference>
<gene>
    <name evidence="8" type="primary">lacC_2</name>
    <name evidence="8" type="ORF">ACRB68_59780</name>
</gene>
<dbReference type="EC" id="2.7.1.144" evidence="8"/>
<keyword evidence="2 6" id="KW-0808">Transferase</keyword>
<evidence type="ECO:0000313" key="9">
    <source>
        <dbReference type="Proteomes" id="UP000487268"/>
    </source>
</evidence>
<dbReference type="Proteomes" id="UP000487268">
    <property type="component" value="Unassembled WGS sequence"/>
</dbReference>
<dbReference type="GO" id="GO:0009024">
    <property type="term" value="F:tagatose-6-phosphate kinase activity"/>
    <property type="evidence" value="ECO:0007669"/>
    <property type="project" value="UniProtKB-EC"/>
</dbReference>
<dbReference type="GO" id="GO:0016052">
    <property type="term" value="P:carbohydrate catabolic process"/>
    <property type="evidence" value="ECO:0007669"/>
    <property type="project" value="UniProtKB-ARBA"/>
</dbReference>
<comment type="similarity">
    <text evidence="1">Belongs to the carbohydrate kinase PfkB family.</text>
</comment>
<evidence type="ECO:0000313" key="8">
    <source>
        <dbReference type="EMBL" id="MQY07876.1"/>
    </source>
</evidence>
<sequence>MIVTVTPNPALDVTYRLPALRPHAANRVAHVAAQAGGKGVNVSRVLHALGRPTLAVLPLGGETGRAVRRDLEEAGVPHEAVSIEGETRRTVAVVDDVDTTMLNEAGPHVEEQEWAALRARVLQLLPAARVLVVSGSLPPGVPAQAGAGLVELAHARGVPVILDADGPALVAGLAVRPTAVKPNAAELAAATGIDDPAAAAAALLEAGAQAVVASLGPDGLLVRTPEGCWRARPPGGVAGNPTGAGDAVVAALATGLAERAPWPLIAADATALSAAAVLAPRAGAFDADAYRRFAAAIRAERLTPA</sequence>
<keyword evidence="5" id="KW-0067">ATP-binding</keyword>
<dbReference type="InterPro" id="IPR002173">
    <property type="entry name" value="Carboh/pur_kinase_PfkB_CS"/>
</dbReference>
<dbReference type="GO" id="GO:0044281">
    <property type="term" value="P:small molecule metabolic process"/>
    <property type="evidence" value="ECO:0007669"/>
    <property type="project" value="UniProtKB-ARBA"/>
</dbReference>
<dbReference type="NCBIfam" id="TIGR03168">
    <property type="entry name" value="1-PFK"/>
    <property type="match status" value="1"/>
</dbReference>
<comment type="caution">
    <text evidence="8">The sequence shown here is derived from an EMBL/GenBank/DDBJ whole genome shotgun (WGS) entry which is preliminary data.</text>
</comment>
<evidence type="ECO:0000256" key="6">
    <source>
        <dbReference type="PIRNR" id="PIRNR000535"/>
    </source>
</evidence>
<dbReference type="PROSITE" id="PS00583">
    <property type="entry name" value="PFKB_KINASES_1"/>
    <property type="match status" value="1"/>
</dbReference>
<dbReference type="Gene3D" id="3.40.1190.20">
    <property type="match status" value="1"/>
</dbReference>
<dbReference type="PANTHER" id="PTHR46566">
    <property type="entry name" value="1-PHOSPHOFRUCTOKINASE-RELATED"/>
    <property type="match status" value="1"/>
</dbReference>
<evidence type="ECO:0000259" key="7">
    <source>
        <dbReference type="Pfam" id="PF00294"/>
    </source>
</evidence>
<dbReference type="GO" id="GO:0005524">
    <property type="term" value="F:ATP binding"/>
    <property type="evidence" value="ECO:0007669"/>
    <property type="project" value="UniProtKB-KW"/>
</dbReference>
<proteinExistence type="inferred from homology"/>
<evidence type="ECO:0000256" key="5">
    <source>
        <dbReference type="ARBA" id="ARBA00022840"/>
    </source>
</evidence>
<organism evidence="8 9">
    <name type="scientific">Actinomadura macrotermitis</name>
    <dbReference type="NCBI Taxonomy" id="2585200"/>
    <lineage>
        <taxon>Bacteria</taxon>
        <taxon>Bacillati</taxon>
        <taxon>Actinomycetota</taxon>
        <taxon>Actinomycetes</taxon>
        <taxon>Streptosporangiales</taxon>
        <taxon>Thermomonosporaceae</taxon>
        <taxon>Actinomadura</taxon>
    </lineage>
</organism>
<name>A0A7K0C3C0_9ACTN</name>
<dbReference type="AlphaFoldDB" id="A0A7K0C3C0"/>
<dbReference type="InterPro" id="IPR029056">
    <property type="entry name" value="Ribokinase-like"/>
</dbReference>
<dbReference type="FunFam" id="3.40.1190.20:FF:000001">
    <property type="entry name" value="Phosphofructokinase"/>
    <property type="match status" value="1"/>
</dbReference>
<dbReference type="PANTHER" id="PTHR46566:SF5">
    <property type="entry name" value="1-PHOSPHOFRUCTOKINASE"/>
    <property type="match status" value="1"/>
</dbReference>
<dbReference type="InterPro" id="IPR011611">
    <property type="entry name" value="PfkB_dom"/>
</dbReference>
<keyword evidence="4 8" id="KW-0418">Kinase</keyword>
<keyword evidence="9" id="KW-1185">Reference proteome</keyword>
<feature type="domain" description="Carbohydrate kinase PfkB" evidence="7">
    <location>
        <begin position="23"/>
        <end position="283"/>
    </location>
</feature>
<dbReference type="PIRSF" id="PIRSF000535">
    <property type="entry name" value="1PFK/6PFK/LacC"/>
    <property type="match status" value="1"/>
</dbReference>
<evidence type="ECO:0000256" key="1">
    <source>
        <dbReference type="ARBA" id="ARBA00010688"/>
    </source>
</evidence>
<evidence type="ECO:0000256" key="2">
    <source>
        <dbReference type="ARBA" id="ARBA00022679"/>
    </source>
</evidence>
<evidence type="ECO:0000256" key="4">
    <source>
        <dbReference type="ARBA" id="ARBA00022777"/>
    </source>
</evidence>
<evidence type="ECO:0000256" key="3">
    <source>
        <dbReference type="ARBA" id="ARBA00022741"/>
    </source>
</evidence>
<dbReference type="OrthoDB" id="9801219at2"/>
<dbReference type="SUPFAM" id="SSF53613">
    <property type="entry name" value="Ribokinase-like"/>
    <property type="match status" value="1"/>
</dbReference>
<dbReference type="CDD" id="cd01164">
    <property type="entry name" value="FruK_PfkB_like"/>
    <property type="match status" value="1"/>
</dbReference>
<dbReference type="PROSITE" id="PS00584">
    <property type="entry name" value="PFKB_KINASES_2"/>
    <property type="match status" value="1"/>
</dbReference>
<accession>A0A7K0C3C0</accession>
<dbReference type="EMBL" id="WEGH01000004">
    <property type="protein sequence ID" value="MQY07876.1"/>
    <property type="molecule type" value="Genomic_DNA"/>
</dbReference>
<keyword evidence="3" id="KW-0547">Nucleotide-binding</keyword>
<protein>
    <submittedName>
        <fullName evidence="8">Tagatose-6-phosphate kinase</fullName>
        <ecNumber evidence="8">2.7.1.144</ecNumber>
    </submittedName>
</protein>
<dbReference type="Pfam" id="PF00294">
    <property type="entry name" value="PfkB"/>
    <property type="match status" value="1"/>
</dbReference>
<dbReference type="GO" id="GO:0005829">
    <property type="term" value="C:cytosol"/>
    <property type="evidence" value="ECO:0007669"/>
    <property type="project" value="TreeGrafter"/>
</dbReference>
<dbReference type="InterPro" id="IPR017583">
    <property type="entry name" value="Tagatose/fructose_Pkinase"/>
</dbReference>
<reference evidence="8 9" key="1">
    <citation type="submission" date="2019-10" db="EMBL/GenBank/DDBJ databases">
        <title>Actinomadura rubteroloni sp. nov. and Actinomadura macrotermitis sp. nov., isolated from the gut of fungus growing-termite Macrotermes natalensis.</title>
        <authorList>
            <person name="Benndorf R."/>
            <person name="Martin K."/>
            <person name="Kuefner M."/>
            <person name="De Beer W."/>
            <person name="Kaster A.-K."/>
            <person name="Vollmers J."/>
            <person name="Poulsen M."/>
            <person name="Beemelmanns C."/>
        </authorList>
    </citation>
    <scope>NUCLEOTIDE SEQUENCE [LARGE SCALE GENOMIC DNA]</scope>
    <source>
        <strain evidence="8 9">RB68</strain>
    </source>
</reference>